<dbReference type="GO" id="GO:0016787">
    <property type="term" value="F:hydrolase activity"/>
    <property type="evidence" value="ECO:0007669"/>
    <property type="project" value="UniProtKB-KW"/>
</dbReference>
<dbReference type="InterPro" id="IPR008979">
    <property type="entry name" value="Galactose-bd-like_sf"/>
</dbReference>
<evidence type="ECO:0000313" key="3">
    <source>
        <dbReference type="Proteomes" id="UP001302349"/>
    </source>
</evidence>
<reference evidence="2 3" key="1">
    <citation type="journal article" date="2023" name="Microbiol. Resour. Announc.">
        <title>Complete Genome Sequence of Imperialibacter roseus strain P4T.</title>
        <authorList>
            <person name="Tizabi D.R."/>
            <person name="Bachvaroff T."/>
            <person name="Hill R.T."/>
        </authorList>
    </citation>
    <scope>NUCLEOTIDE SEQUENCE [LARGE SCALE GENOMIC DNA]</scope>
    <source>
        <strain evidence="2 3">P4T</strain>
    </source>
</reference>
<keyword evidence="1" id="KW-0732">Signal</keyword>
<dbReference type="PROSITE" id="PS51257">
    <property type="entry name" value="PROKAR_LIPOPROTEIN"/>
    <property type="match status" value="1"/>
</dbReference>
<keyword evidence="2" id="KW-0378">Hydrolase</keyword>
<dbReference type="SUPFAM" id="SSF49785">
    <property type="entry name" value="Galactose-binding domain-like"/>
    <property type="match status" value="1"/>
</dbReference>
<organism evidence="2 3">
    <name type="scientific">Imperialibacter roseus</name>
    <dbReference type="NCBI Taxonomy" id="1324217"/>
    <lineage>
        <taxon>Bacteria</taxon>
        <taxon>Pseudomonadati</taxon>
        <taxon>Bacteroidota</taxon>
        <taxon>Cytophagia</taxon>
        <taxon>Cytophagales</taxon>
        <taxon>Flammeovirgaceae</taxon>
        <taxon>Imperialibacter</taxon>
    </lineage>
</organism>
<evidence type="ECO:0000313" key="2">
    <source>
        <dbReference type="EMBL" id="WOK08300.1"/>
    </source>
</evidence>
<gene>
    <name evidence="2" type="ORF">RT717_06570</name>
</gene>
<name>A0ABZ0IV97_9BACT</name>
<accession>A0ABZ0IV97</accession>
<protein>
    <submittedName>
        <fullName evidence="2">Glycosyl hydrolase</fullName>
    </submittedName>
</protein>
<proteinExistence type="predicted"/>
<evidence type="ECO:0000256" key="1">
    <source>
        <dbReference type="SAM" id="SignalP"/>
    </source>
</evidence>
<feature type="chain" id="PRO_5047392242" evidence="1">
    <location>
        <begin position="21"/>
        <end position="904"/>
    </location>
</feature>
<dbReference type="InterPro" id="IPR053161">
    <property type="entry name" value="Ulvan_degrading_GH"/>
</dbReference>
<dbReference type="PANTHER" id="PTHR36848:SF2">
    <property type="entry name" value="SECRETED PROTEIN"/>
    <property type="match status" value="1"/>
</dbReference>
<dbReference type="Gene3D" id="2.60.120.260">
    <property type="entry name" value="Galactose-binding domain-like"/>
    <property type="match status" value="1"/>
</dbReference>
<dbReference type="EMBL" id="CP136051">
    <property type="protein sequence ID" value="WOK08300.1"/>
    <property type="molecule type" value="Genomic_DNA"/>
</dbReference>
<keyword evidence="3" id="KW-1185">Reference proteome</keyword>
<dbReference type="RefSeq" id="WP_317490946.1">
    <property type="nucleotide sequence ID" value="NZ_CP136051.1"/>
</dbReference>
<dbReference type="Pfam" id="PF17132">
    <property type="entry name" value="Glyco_hydro_106"/>
    <property type="match status" value="2"/>
</dbReference>
<feature type="signal peptide" evidence="1">
    <location>
        <begin position="1"/>
        <end position="20"/>
    </location>
</feature>
<sequence>MRYLLILLPFALLLSCQTTPQQDWPAESLTTKPWTRWWWMGNAVDDANIRKQLIAYHEAGLGGVEITPIYGAMGFEEQYIDYLSKDWMDRLQTVIRVADSLGMGVDMNLGTGWPYGGPQITPEYAASKMIVQQYTLKAGQALKEKITVNDEKQAAMHPKLATLMAYRPESTIDLTDSLNENGLLQWVPDANYELYAIFAGKTGQMVKRAAPGGAGLVMDHLNKESFPVYTARFGEAFGTPGPNIRSFFNDSYEVYGANFTPTLFDAFERNRGYDLKPYLPTLLSSDSSATVRRLKADYRQTMGEMLLANFSEPWKNWINNHGALSRNQAHGSPANLLDVYAATDIPECETFGYSGFDIPGARNYTHSSRHLPPDLYMLKFASSAAHAAGKPLVSSETFTWLGEHFKTPLSQTKPELDQAFLAGVNHVFFHGTTYSPAEVQWPGWLFYASTNFAPSNSWWPHIDGLTGYINRSQSVLQTGQADGDVLLYFPYDDAAYFSGKKSLEYLFTVHNIDEWLHPTNFYATAKRLTEKGYLVDYISESWLEKLAVPNGQLSTGPNGTSYKALVIPKMTFMSTKALKTLLKLKKQGATIILQGLPEDVPGLHNLEQRRAILDSLVMELGTTTSPAGNVQASLTAAMIQPERLAALGLKFVRRVDGNNTYYFIVNQRPEAFDGWVPFNKAFKQAVILDAMTGRAGNAETKAENGLTQVRMQIKSGESLFLKVGNESSATDWSYANETGGTVALNGPWALDFKAGGPSLPGNKTLDKLQPWTTLGDSLADQFSGTATYATHFILASKKDDYLLQLGDVRESAKIWVNGQYAGNSWAVPHELRIGKYLKEGDNTIEIEVVNLMANRIRYMDRAGIEWRKYHEINFVNIDYQAFDASSWEVQPSGLLGPVKLVEVD</sequence>
<dbReference type="Proteomes" id="UP001302349">
    <property type="component" value="Chromosome"/>
</dbReference>
<dbReference type="NCBIfam" id="NF045579">
    <property type="entry name" value="rhamnoside_JR"/>
    <property type="match status" value="1"/>
</dbReference>
<dbReference type="PANTHER" id="PTHR36848">
    <property type="entry name" value="DNA-BINDING PROTEIN (PUTATIVE SECRETED PROTEIN)-RELATED"/>
    <property type="match status" value="1"/>
</dbReference>